<dbReference type="Proteomes" id="UP000757604">
    <property type="component" value="Unassembled WGS sequence"/>
</dbReference>
<dbReference type="Gene3D" id="2.40.10.270">
    <property type="entry name" value="Bacteriophage SPP1 head-tail adaptor protein"/>
    <property type="match status" value="1"/>
</dbReference>
<dbReference type="EMBL" id="JAEUAO010000002">
    <property type="protein sequence ID" value="MBW9064186.1"/>
    <property type="molecule type" value="Genomic_DNA"/>
</dbReference>
<protein>
    <submittedName>
        <fullName evidence="1">Phage head closure protein</fullName>
    </submittedName>
</protein>
<dbReference type="RefSeq" id="WP_220372123.1">
    <property type="nucleotide sequence ID" value="NZ_JAEUAO010000002.1"/>
</dbReference>
<keyword evidence="2" id="KW-1185">Reference proteome</keyword>
<organism evidence="1 2">
    <name type="scientific">Rhizobium herbae</name>
    <dbReference type="NCBI Taxonomy" id="508661"/>
    <lineage>
        <taxon>Bacteria</taxon>
        <taxon>Pseudomonadati</taxon>
        <taxon>Pseudomonadota</taxon>
        <taxon>Alphaproteobacteria</taxon>
        <taxon>Hyphomicrobiales</taxon>
        <taxon>Rhizobiaceae</taxon>
        <taxon>Rhizobium/Agrobacterium group</taxon>
        <taxon>Rhizobium</taxon>
    </lineage>
</organism>
<gene>
    <name evidence="1" type="ORF">JNB71_12735</name>
</gene>
<dbReference type="Pfam" id="PF05521">
    <property type="entry name" value="Phage_HCP"/>
    <property type="match status" value="1"/>
</dbReference>
<evidence type="ECO:0000313" key="1">
    <source>
        <dbReference type="EMBL" id="MBW9064186.1"/>
    </source>
</evidence>
<accession>A0ABS7HBV3</accession>
<name>A0ABS7HBV3_9HYPH</name>
<dbReference type="InterPro" id="IPR008767">
    <property type="entry name" value="Phage_SPP1_head-tail_adaptor"/>
</dbReference>
<dbReference type="InterPro" id="IPR038666">
    <property type="entry name" value="SSP1_head-tail_sf"/>
</dbReference>
<proteinExistence type="predicted"/>
<reference evidence="1 2" key="1">
    <citation type="journal article" date="2021" name="MBio">
        <title>Poor Competitiveness of Bradyrhizobium in Pigeon Pea Root Colonization in Indian Soils.</title>
        <authorList>
            <person name="Chalasani D."/>
            <person name="Basu A."/>
            <person name="Pullabhotla S.V.S.R.N."/>
            <person name="Jorrin B."/>
            <person name="Neal A.L."/>
            <person name="Poole P.S."/>
            <person name="Podile A.R."/>
            <person name="Tkacz A."/>
        </authorList>
    </citation>
    <scope>NUCLEOTIDE SEQUENCE [LARGE SCALE GENOMIC DNA]</scope>
    <source>
        <strain evidence="1 2">HU44</strain>
    </source>
</reference>
<comment type="caution">
    <text evidence="1">The sequence shown here is derived from an EMBL/GenBank/DDBJ whole genome shotgun (WGS) entry which is preliminary data.</text>
</comment>
<evidence type="ECO:0000313" key="2">
    <source>
        <dbReference type="Proteomes" id="UP000757604"/>
    </source>
</evidence>
<sequence>MRAITLDPGQMSARLELERRDDVSDGQGGVVTGFSVVTSLWARIEPVSSGHEERADEQVFTVTHRIWIRFRDDLEAGMRFRKGLRIFAVRAFRDPDETGRYLVCDCTEEGR</sequence>
<dbReference type="NCBIfam" id="TIGR01563">
    <property type="entry name" value="gp16_SPP1"/>
    <property type="match status" value="1"/>
</dbReference>